<evidence type="ECO:0000259" key="9">
    <source>
        <dbReference type="PROSITE" id="PS50888"/>
    </source>
</evidence>
<dbReference type="InParanoid" id="H2YWW1"/>
<dbReference type="PANTHER" id="PTHR23043:SF17">
    <property type="entry name" value="PROTEIN SIMILAR"/>
    <property type="match status" value="1"/>
</dbReference>
<feature type="region of interest" description="Disordered" evidence="7">
    <location>
        <begin position="475"/>
        <end position="549"/>
    </location>
</feature>
<dbReference type="GO" id="GO:0000981">
    <property type="term" value="F:DNA-binding transcription factor activity, RNA polymerase II-specific"/>
    <property type="evidence" value="ECO:0007669"/>
    <property type="project" value="TreeGrafter"/>
</dbReference>
<dbReference type="Pfam" id="PF23171">
    <property type="entry name" value="bHLH_HIF1A"/>
    <property type="match status" value="1"/>
</dbReference>
<evidence type="ECO:0000256" key="6">
    <source>
        <dbReference type="ARBA" id="ARBA00023242"/>
    </source>
</evidence>
<dbReference type="AlphaFoldDB" id="H2YWW1"/>
<dbReference type="FunFam" id="3.30.450.20:FF:000021">
    <property type="entry name" value="Neuronal PAS domain-containing protein 3"/>
    <property type="match status" value="1"/>
</dbReference>
<reference evidence="11" key="1">
    <citation type="submission" date="2003-08" db="EMBL/GenBank/DDBJ databases">
        <authorList>
            <person name="Birren B."/>
            <person name="Nusbaum C."/>
            <person name="Abebe A."/>
            <person name="Abouelleil A."/>
            <person name="Adekoya E."/>
            <person name="Ait-zahra M."/>
            <person name="Allen N."/>
            <person name="Allen T."/>
            <person name="An P."/>
            <person name="Anderson M."/>
            <person name="Anderson S."/>
            <person name="Arachchi H."/>
            <person name="Armbruster J."/>
            <person name="Bachantsang P."/>
            <person name="Baldwin J."/>
            <person name="Barry A."/>
            <person name="Bayul T."/>
            <person name="Blitshsteyn B."/>
            <person name="Bloom T."/>
            <person name="Blye J."/>
            <person name="Boguslavskiy L."/>
            <person name="Borowsky M."/>
            <person name="Boukhgalter B."/>
            <person name="Brunache A."/>
            <person name="Butler J."/>
            <person name="Calixte N."/>
            <person name="Calvo S."/>
            <person name="Camarata J."/>
            <person name="Campo K."/>
            <person name="Chang J."/>
            <person name="Cheshatsang Y."/>
            <person name="Citroen M."/>
            <person name="Collymore A."/>
            <person name="Considine T."/>
            <person name="Cook A."/>
            <person name="Cooke P."/>
            <person name="Corum B."/>
            <person name="Cuomo C."/>
            <person name="David R."/>
            <person name="Dawoe T."/>
            <person name="Degray S."/>
            <person name="Dodge S."/>
            <person name="Dooley K."/>
            <person name="Dorje P."/>
            <person name="Dorjee K."/>
            <person name="Dorris L."/>
            <person name="Duffey N."/>
            <person name="Dupes A."/>
            <person name="Elkins T."/>
            <person name="Engels R."/>
            <person name="Erickson J."/>
            <person name="Farina A."/>
            <person name="Faro S."/>
            <person name="Ferreira P."/>
            <person name="Fischer H."/>
            <person name="Fitzgerald M."/>
            <person name="Foley K."/>
            <person name="Gage D."/>
            <person name="Galagan J."/>
            <person name="Gearin G."/>
            <person name="Gnerre S."/>
            <person name="Gnirke A."/>
            <person name="Goyette A."/>
            <person name="Graham J."/>
            <person name="Grandbois E."/>
            <person name="Gyaltsen K."/>
            <person name="Hafez N."/>
            <person name="Hagopian D."/>
            <person name="Hagos B."/>
            <person name="Hall J."/>
            <person name="Hatcher B."/>
            <person name="Heller A."/>
            <person name="Higgins H."/>
            <person name="Honan T."/>
            <person name="Horn A."/>
            <person name="Houde N."/>
            <person name="Hughes L."/>
            <person name="Hulme W."/>
            <person name="Husby E."/>
            <person name="Iliev I."/>
            <person name="Jaffe D."/>
            <person name="Jones C."/>
            <person name="Kamal M."/>
            <person name="Kamat A."/>
            <person name="Kamvysselis M."/>
            <person name="Karlsson E."/>
            <person name="Kells C."/>
            <person name="Kieu A."/>
            <person name="Kisner P."/>
            <person name="Kodira C."/>
            <person name="Kulbokas E."/>
            <person name="Labutti K."/>
            <person name="Lama D."/>
            <person name="Landers T."/>
            <person name="Leger J."/>
            <person name="Levine S."/>
            <person name="Lewis D."/>
            <person name="Lewis T."/>
            <person name="Lindblad-toh K."/>
            <person name="Liu X."/>
            <person name="Lokyitsang T."/>
            <person name="Lokyitsang Y."/>
            <person name="Lucien O."/>
            <person name="Lui A."/>
            <person name="Ma L.J."/>
            <person name="Mabbitt R."/>
            <person name="Macdonald J."/>
            <person name="Maclean C."/>
            <person name="Major J."/>
            <person name="Manning J."/>
            <person name="Marabella R."/>
            <person name="Maru K."/>
            <person name="Matthews C."/>
            <person name="Mauceli E."/>
            <person name="Mccarthy M."/>
            <person name="Mcdonough S."/>
            <person name="Mcghee T."/>
            <person name="Meldrim J."/>
            <person name="Meneus L."/>
            <person name="Mesirov J."/>
            <person name="Mihalev A."/>
            <person name="Mihova T."/>
            <person name="Mikkelsen T."/>
            <person name="Mlenga V."/>
            <person name="Moru K."/>
            <person name="Mozes J."/>
            <person name="Mulrain L."/>
            <person name="Munson G."/>
            <person name="Naylor J."/>
            <person name="Newes C."/>
            <person name="Nguyen C."/>
            <person name="Nguyen N."/>
            <person name="Nguyen T."/>
            <person name="Nicol R."/>
            <person name="Nielsen C."/>
            <person name="Nizzari M."/>
            <person name="Norbu C."/>
            <person name="Norbu N."/>
            <person name="O'donnell P."/>
            <person name="Okoawo O."/>
            <person name="O'leary S."/>
            <person name="Omotosho B."/>
            <person name="O'neill K."/>
            <person name="Osman S."/>
            <person name="Parker S."/>
            <person name="Perrin D."/>
            <person name="Phunkhang P."/>
            <person name="Piqani B."/>
            <person name="Purcell S."/>
            <person name="Rachupka T."/>
            <person name="Ramasamy U."/>
            <person name="Rameau R."/>
            <person name="Ray V."/>
            <person name="Raymond C."/>
            <person name="Retta R."/>
            <person name="Richardson S."/>
            <person name="Rise C."/>
            <person name="Rodriguez J."/>
            <person name="Rogers J."/>
            <person name="Rogov P."/>
            <person name="Rutman M."/>
            <person name="Schupbach R."/>
            <person name="Seaman C."/>
            <person name="Settipalli S."/>
            <person name="Sharpe T."/>
            <person name="Sheridan J."/>
            <person name="Sherpa N."/>
            <person name="Shi J."/>
            <person name="Smirnov S."/>
            <person name="Smith C."/>
            <person name="Sougnez C."/>
            <person name="Spencer B."/>
            <person name="Stalker J."/>
            <person name="Stange-thomann N."/>
            <person name="Stavropoulos S."/>
            <person name="Stetson K."/>
            <person name="Stone C."/>
            <person name="Stone S."/>
            <person name="Stubbs M."/>
            <person name="Talamas J."/>
            <person name="Tchuinga P."/>
            <person name="Tenzing P."/>
            <person name="Tesfaye S."/>
            <person name="Theodore J."/>
            <person name="Thoulutsang Y."/>
            <person name="Topham K."/>
            <person name="Towey S."/>
            <person name="Tsamla T."/>
            <person name="Tsomo N."/>
            <person name="Vallee D."/>
            <person name="Vassiliev H."/>
            <person name="Venkataraman V."/>
            <person name="Vinson J."/>
            <person name="Vo A."/>
            <person name="Wade C."/>
            <person name="Wang S."/>
            <person name="Wangchuk T."/>
            <person name="Wangdi T."/>
            <person name="Whittaker C."/>
            <person name="Wilkinson J."/>
            <person name="Wu Y."/>
            <person name="Wyman D."/>
            <person name="Yadav S."/>
            <person name="Yang S."/>
            <person name="Yang X."/>
            <person name="Yeager S."/>
            <person name="Yee E."/>
            <person name="Young G."/>
            <person name="Zainoun J."/>
            <person name="Zembeck L."/>
            <person name="Zimmer A."/>
            <person name="Zody M."/>
            <person name="Lander E."/>
        </authorList>
    </citation>
    <scope>NUCLEOTIDE SEQUENCE [LARGE SCALE GENOMIC DNA]</scope>
</reference>
<evidence type="ECO:0000259" key="8">
    <source>
        <dbReference type="PROSITE" id="PS50112"/>
    </source>
</evidence>
<dbReference type="eggNOG" id="KOG3558">
    <property type="taxonomic scope" value="Eukaryota"/>
</dbReference>
<evidence type="ECO:0000313" key="11">
    <source>
        <dbReference type="Proteomes" id="UP000007875"/>
    </source>
</evidence>
<feature type="domain" description="BHLH" evidence="9">
    <location>
        <begin position="20"/>
        <end position="73"/>
    </location>
</feature>
<dbReference type="Pfam" id="PF13426">
    <property type="entry name" value="PAS_9"/>
    <property type="match status" value="1"/>
</dbReference>
<reference evidence="10" key="3">
    <citation type="submission" date="2025-09" db="UniProtKB">
        <authorList>
            <consortium name="Ensembl"/>
        </authorList>
    </citation>
    <scope>IDENTIFICATION</scope>
</reference>
<feature type="compositionally biased region" description="Polar residues" evidence="7">
    <location>
        <begin position="489"/>
        <end position="502"/>
    </location>
</feature>
<keyword evidence="4" id="KW-0238">DNA-binding</keyword>
<dbReference type="STRING" id="51511.ENSCSAVP00000009822"/>
<dbReference type="Pfam" id="PF08447">
    <property type="entry name" value="PAS_3"/>
    <property type="match status" value="1"/>
</dbReference>
<dbReference type="SUPFAM" id="SSF55785">
    <property type="entry name" value="PYP-like sensor domain (PAS domain)"/>
    <property type="match status" value="2"/>
</dbReference>
<dbReference type="SMART" id="SM00091">
    <property type="entry name" value="PAS"/>
    <property type="match status" value="2"/>
</dbReference>
<dbReference type="Ensembl" id="ENSCSAVT00000009940.1">
    <property type="protein sequence ID" value="ENSCSAVP00000009822.1"/>
    <property type="gene ID" value="ENSCSAVG00000005768.1"/>
</dbReference>
<dbReference type="InterPro" id="IPR014887">
    <property type="entry name" value="HIF-1_CTAD"/>
</dbReference>
<dbReference type="InterPro" id="IPR035965">
    <property type="entry name" value="PAS-like_dom_sf"/>
</dbReference>
<dbReference type="PANTHER" id="PTHR23043">
    <property type="entry name" value="HYPOXIA-INDUCIBLE FACTOR 1 ALPHA"/>
    <property type="match status" value="1"/>
</dbReference>
<organism evidence="10 11">
    <name type="scientific">Ciona savignyi</name>
    <name type="common">Pacific transparent sea squirt</name>
    <dbReference type="NCBI Taxonomy" id="51511"/>
    <lineage>
        <taxon>Eukaryota</taxon>
        <taxon>Metazoa</taxon>
        <taxon>Chordata</taxon>
        <taxon>Tunicata</taxon>
        <taxon>Ascidiacea</taxon>
        <taxon>Phlebobranchia</taxon>
        <taxon>Cionidae</taxon>
        <taxon>Ciona</taxon>
    </lineage>
</organism>
<keyword evidence="6" id="KW-0539">Nucleus</keyword>
<evidence type="ECO:0000256" key="4">
    <source>
        <dbReference type="ARBA" id="ARBA00023125"/>
    </source>
</evidence>
<dbReference type="GeneTree" id="ENSGT00940000169547"/>
<keyword evidence="3" id="KW-0805">Transcription regulation</keyword>
<dbReference type="InterPro" id="IPR036638">
    <property type="entry name" value="HLH_DNA-bd_sf"/>
</dbReference>
<accession>H2YWW1</accession>
<comment type="subcellular location">
    <subcellularLocation>
        <location evidence="1">Nucleus</location>
    </subcellularLocation>
</comment>
<dbReference type="GO" id="GO:0000977">
    <property type="term" value="F:RNA polymerase II transcription regulatory region sequence-specific DNA binding"/>
    <property type="evidence" value="ECO:0007669"/>
    <property type="project" value="TreeGrafter"/>
</dbReference>
<sequence length="721" mass="81205">MKMLSYETEEINPSTFRKQRRREKSRDAARSRRNKECDIFQEICDTLPIVHDVIGQLDRSAVLRMVISYIKLRQSLPTSTHSNSIADVISDLSIKQENPLPLVTNEDYINALNGFLLIISPDYDILYASENVKEYLGLSHLDLIVQNMLSYTHEGDHDEIRNCFREPEGKSQRKSFFLRMKSTLTPNGKTTNLKSASYKVLRCSGMITSSGGKNDSSVFIAHVQPIPHPSNIQHIIDCKTFLSQHSPDMKFTYCHERMSEIFTYEPEALVGKSFYDYVHVLDVKAIEQSFQKLYRLSQIETTRYRFLDKYGGYHWLITQATVIMGNKNKKAQCVVCVHYVIGGSMDEKVIFSSQQLESVRQLQITEQATSSCLQAMTLSLPPTVYEEGLTTCDVYPVHSTVPEVEQTPEDDCSIVTLTFEALDENDERLCGDDVFFNAPSIGDPWPYTLNAGNGQEKLEDLFSYVAVDNLEAPQGPQDFCELPQPKWTAPNSQPSTSKSWNRQPPPSAPLSPCDSAYCGSPSSQAGLPFPELEPPDDRSGFSPTKRPFQVIPVPTDQYREQQENMRRGFIPSNDHQFAAKPRKRYLQAPDCRKLAEMPAAADSKRRCYDPSQVRLPNASQPNQGDNGIQFDLQQCVNVLLQPGSGYGVLDNGCVTFSPNFLLQPSADFEQTNRGREGLPRNSSGILPELSLHDCEVNAPLPTGPRFFPKGVECVHALDEVF</sequence>
<feature type="domain" description="PAS" evidence="8">
    <location>
        <begin position="109"/>
        <end position="162"/>
    </location>
</feature>
<dbReference type="GO" id="GO:0005634">
    <property type="term" value="C:nucleus"/>
    <property type="evidence" value="ECO:0007669"/>
    <property type="project" value="UniProtKB-SubCell"/>
</dbReference>
<dbReference type="InterPro" id="IPR000014">
    <property type="entry name" value="PAS"/>
</dbReference>
<protein>
    <submittedName>
        <fullName evidence="10">Uncharacterized protein</fullName>
    </submittedName>
</protein>
<evidence type="ECO:0000256" key="2">
    <source>
        <dbReference type="ARBA" id="ARBA00022737"/>
    </source>
</evidence>
<evidence type="ECO:0000256" key="1">
    <source>
        <dbReference type="ARBA" id="ARBA00004123"/>
    </source>
</evidence>
<feature type="region of interest" description="Disordered" evidence="7">
    <location>
        <begin position="1"/>
        <end position="31"/>
    </location>
</feature>
<evidence type="ECO:0000256" key="3">
    <source>
        <dbReference type="ARBA" id="ARBA00023015"/>
    </source>
</evidence>
<evidence type="ECO:0000256" key="7">
    <source>
        <dbReference type="SAM" id="MobiDB-lite"/>
    </source>
</evidence>
<dbReference type="SUPFAM" id="SSF47459">
    <property type="entry name" value="HLH, helix-loop-helix DNA-binding domain"/>
    <property type="match status" value="1"/>
</dbReference>
<evidence type="ECO:0000256" key="5">
    <source>
        <dbReference type="ARBA" id="ARBA00023163"/>
    </source>
</evidence>
<evidence type="ECO:0000313" key="10">
    <source>
        <dbReference type="Ensembl" id="ENSCSAVP00000009822.1"/>
    </source>
</evidence>
<dbReference type="Gene3D" id="3.30.450.20">
    <property type="entry name" value="PAS domain"/>
    <property type="match status" value="2"/>
</dbReference>
<proteinExistence type="predicted"/>
<dbReference type="GO" id="GO:0046983">
    <property type="term" value="F:protein dimerization activity"/>
    <property type="evidence" value="ECO:0007669"/>
    <property type="project" value="InterPro"/>
</dbReference>
<dbReference type="SMART" id="SM00086">
    <property type="entry name" value="PAC"/>
    <property type="match status" value="1"/>
</dbReference>
<keyword evidence="5" id="KW-0804">Transcription</keyword>
<dbReference type="CDD" id="cd00130">
    <property type="entry name" value="PAS"/>
    <property type="match status" value="2"/>
</dbReference>
<keyword evidence="11" id="KW-1185">Reference proteome</keyword>
<dbReference type="Proteomes" id="UP000007875">
    <property type="component" value="Unassembled WGS sequence"/>
</dbReference>
<dbReference type="PROSITE" id="PS50888">
    <property type="entry name" value="BHLH"/>
    <property type="match status" value="1"/>
</dbReference>
<dbReference type="InterPro" id="IPR013655">
    <property type="entry name" value="PAS_fold_3"/>
</dbReference>
<dbReference type="HOGENOM" id="CLU_023358_0_0_1"/>
<feature type="domain" description="PAS" evidence="8">
    <location>
        <begin position="248"/>
        <end position="297"/>
    </location>
</feature>
<dbReference type="Pfam" id="PF08778">
    <property type="entry name" value="HIF-1a_CTAD"/>
    <property type="match status" value="1"/>
</dbReference>
<dbReference type="OMA" id="GVECVHA"/>
<name>H2YWW1_CIOSA</name>
<dbReference type="GO" id="GO:0071456">
    <property type="term" value="P:cellular response to hypoxia"/>
    <property type="evidence" value="ECO:0007669"/>
    <property type="project" value="TreeGrafter"/>
</dbReference>
<reference evidence="10" key="2">
    <citation type="submission" date="2025-08" db="UniProtKB">
        <authorList>
            <consortium name="Ensembl"/>
        </authorList>
    </citation>
    <scope>IDENTIFICATION</scope>
</reference>
<dbReference type="InterPro" id="IPR011598">
    <property type="entry name" value="bHLH_dom"/>
</dbReference>
<dbReference type="InterPro" id="IPR001610">
    <property type="entry name" value="PAC"/>
</dbReference>
<dbReference type="PROSITE" id="PS50112">
    <property type="entry name" value="PAS"/>
    <property type="match status" value="2"/>
</dbReference>
<keyword evidence="2" id="KW-0677">Repeat</keyword>